<name>A0ABY9K0S1_9BACI</name>
<evidence type="ECO:0000256" key="3">
    <source>
        <dbReference type="SAM" id="Phobius"/>
    </source>
</evidence>
<keyword evidence="2 3" id="KW-0472">Membrane</keyword>
<dbReference type="PANTHER" id="PTHR34295">
    <property type="entry name" value="BIOTIN TRANSPORTER BIOY"/>
    <property type="match status" value="1"/>
</dbReference>
<dbReference type="Pfam" id="PF02632">
    <property type="entry name" value="BioY"/>
    <property type="match status" value="1"/>
</dbReference>
<comment type="similarity">
    <text evidence="1 2">Belongs to the BioY family.</text>
</comment>
<reference evidence="4 5" key="1">
    <citation type="submission" date="2023-06" db="EMBL/GenBank/DDBJ databases">
        <title>Five Gram-positive bacteria isolated from mangrove sediments in Shenzhen, Guangdong, China.</title>
        <authorList>
            <person name="Yu S."/>
            <person name="Zheng W."/>
            <person name="Huang Y."/>
        </authorList>
    </citation>
    <scope>NUCLEOTIDE SEQUENCE [LARGE SCALE GENOMIC DNA]</scope>
    <source>
        <strain evidence="4 5">SaN35-3</strain>
    </source>
</reference>
<keyword evidence="5" id="KW-1185">Reference proteome</keyword>
<accession>A0ABY9K0S1</accession>
<gene>
    <name evidence="4" type="ORF">LC087_10055</name>
</gene>
<dbReference type="PIRSF" id="PIRSF016661">
    <property type="entry name" value="BioY"/>
    <property type="match status" value="1"/>
</dbReference>
<evidence type="ECO:0000313" key="4">
    <source>
        <dbReference type="EMBL" id="WLR44308.1"/>
    </source>
</evidence>
<dbReference type="Proteomes" id="UP001197974">
    <property type="component" value="Chromosome"/>
</dbReference>
<keyword evidence="2" id="KW-1003">Cell membrane</keyword>
<organism evidence="4 5">
    <name type="scientific">Bacillus carboniphilus</name>
    <dbReference type="NCBI Taxonomy" id="86663"/>
    <lineage>
        <taxon>Bacteria</taxon>
        <taxon>Bacillati</taxon>
        <taxon>Bacillota</taxon>
        <taxon>Bacilli</taxon>
        <taxon>Bacillales</taxon>
        <taxon>Bacillaceae</taxon>
        <taxon>Bacillus</taxon>
    </lineage>
</organism>
<dbReference type="Gene3D" id="1.10.1760.20">
    <property type="match status" value="1"/>
</dbReference>
<keyword evidence="3" id="KW-0812">Transmembrane</keyword>
<keyword evidence="3" id="KW-1133">Transmembrane helix</keyword>
<evidence type="ECO:0000256" key="2">
    <source>
        <dbReference type="PIRNR" id="PIRNR016661"/>
    </source>
</evidence>
<feature type="transmembrane region" description="Helical" evidence="3">
    <location>
        <begin position="139"/>
        <end position="164"/>
    </location>
</feature>
<evidence type="ECO:0000313" key="5">
    <source>
        <dbReference type="Proteomes" id="UP001197974"/>
    </source>
</evidence>
<sequence length="183" mass="19751">MFAALMAIGANLTSWAPFLQVGGVPLSMAPFFCILAGLLLGSRLGALSMTVYMLVGIVGAPVFAQFKSGIFVIIGPTGGFIISYILTAYVSGKIVERKKEPTFPTFLIASLVGISTIYLFGTTYFWVANNVWLDFKMGYGAAWGIMSSFMIKDLAFTILGAIIAPRVFQAVKRATNYQKHHAA</sequence>
<dbReference type="PANTHER" id="PTHR34295:SF1">
    <property type="entry name" value="BIOTIN TRANSPORTER BIOY"/>
    <property type="match status" value="1"/>
</dbReference>
<comment type="subcellular location">
    <subcellularLocation>
        <location evidence="2">Cell membrane</location>
        <topology evidence="2">Multi-pass membrane protein</topology>
    </subcellularLocation>
</comment>
<feature type="transmembrane region" description="Helical" evidence="3">
    <location>
        <begin position="103"/>
        <end position="127"/>
    </location>
</feature>
<feature type="transmembrane region" description="Helical" evidence="3">
    <location>
        <begin position="46"/>
        <end position="64"/>
    </location>
</feature>
<keyword evidence="2" id="KW-0813">Transport</keyword>
<feature type="transmembrane region" description="Helical" evidence="3">
    <location>
        <begin position="70"/>
        <end position="91"/>
    </location>
</feature>
<protein>
    <recommendedName>
        <fullName evidence="2">Biotin transporter</fullName>
    </recommendedName>
</protein>
<proteinExistence type="inferred from homology"/>
<dbReference type="InterPro" id="IPR003784">
    <property type="entry name" value="BioY"/>
</dbReference>
<evidence type="ECO:0000256" key="1">
    <source>
        <dbReference type="ARBA" id="ARBA00010692"/>
    </source>
</evidence>
<dbReference type="EMBL" id="CP129013">
    <property type="protein sequence ID" value="WLR44308.1"/>
    <property type="molecule type" value="Genomic_DNA"/>
</dbReference>
<feature type="transmembrane region" description="Helical" evidence="3">
    <location>
        <begin position="15"/>
        <end position="39"/>
    </location>
</feature>